<dbReference type="InterPro" id="IPR003148">
    <property type="entry name" value="RCK_N"/>
</dbReference>
<evidence type="ECO:0000256" key="6">
    <source>
        <dbReference type="ARBA" id="ARBA00022538"/>
    </source>
</evidence>
<comment type="similarity">
    <text evidence="2">Belongs to the monovalent cation:proton antiporter 2 (CPA2) transporter (TC 2.A.37) family.</text>
</comment>
<evidence type="ECO:0000256" key="5">
    <source>
        <dbReference type="ARBA" id="ARBA00022475"/>
    </source>
</evidence>
<evidence type="ECO:0000313" key="16">
    <source>
        <dbReference type="Proteomes" id="UP000182703"/>
    </source>
</evidence>
<evidence type="ECO:0000256" key="2">
    <source>
        <dbReference type="ARBA" id="ARBA00005551"/>
    </source>
</evidence>
<organism evidence="15 16">
    <name type="scientific">Chelatococcus daeguensis</name>
    <dbReference type="NCBI Taxonomy" id="444444"/>
    <lineage>
        <taxon>Bacteria</taxon>
        <taxon>Pseudomonadati</taxon>
        <taxon>Pseudomonadota</taxon>
        <taxon>Alphaproteobacteria</taxon>
        <taxon>Hyphomicrobiales</taxon>
        <taxon>Chelatococcaceae</taxon>
        <taxon>Chelatococcus</taxon>
    </lineage>
</organism>
<keyword evidence="8" id="KW-0630">Potassium</keyword>
<keyword evidence="7 13" id="KW-0812">Transmembrane</keyword>
<dbReference type="Gene3D" id="3.40.50.720">
    <property type="entry name" value="NAD(P)-binding Rossmann-like Domain"/>
    <property type="match status" value="1"/>
</dbReference>
<dbReference type="InterPro" id="IPR038770">
    <property type="entry name" value="Na+/solute_symporter_sf"/>
</dbReference>
<dbReference type="PROSITE" id="PS51201">
    <property type="entry name" value="RCK_N"/>
    <property type="match status" value="1"/>
</dbReference>
<evidence type="ECO:0000256" key="3">
    <source>
        <dbReference type="ARBA" id="ARBA00022448"/>
    </source>
</evidence>
<evidence type="ECO:0000256" key="1">
    <source>
        <dbReference type="ARBA" id="ARBA00004127"/>
    </source>
</evidence>
<keyword evidence="9 13" id="KW-1133">Transmembrane helix</keyword>
<dbReference type="Pfam" id="PF00999">
    <property type="entry name" value="Na_H_Exchanger"/>
    <property type="match status" value="1"/>
</dbReference>
<feature type="transmembrane region" description="Helical" evidence="13">
    <location>
        <begin position="223"/>
        <end position="241"/>
    </location>
</feature>
<dbReference type="GO" id="GO:1902600">
    <property type="term" value="P:proton transmembrane transport"/>
    <property type="evidence" value="ECO:0007669"/>
    <property type="project" value="InterPro"/>
</dbReference>
<dbReference type="InterPro" id="IPR036291">
    <property type="entry name" value="NAD(P)-bd_dom_sf"/>
</dbReference>
<keyword evidence="11 13" id="KW-0472">Membrane</keyword>
<dbReference type="GO" id="GO:0012505">
    <property type="term" value="C:endomembrane system"/>
    <property type="evidence" value="ECO:0007669"/>
    <property type="project" value="UniProtKB-SubCell"/>
</dbReference>
<evidence type="ECO:0000259" key="14">
    <source>
        <dbReference type="PROSITE" id="PS51201"/>
    </source>
</evidence>
<feature type="region of interest" description="Disordered" evidence="12">
    <location>
        <begin position="585"/>
        <end position="616"/>
    </location>
</feature>
<dbReference type="Pfam" id="PF02254">
    <property type="entry name" value="TrkA_N"/>
    <property type="match status" value="1"/>
</dbReference>
<proteinExistence type="inferred from homology"/>
<evidence type="ECO:0000256" key="9">
    <source>
        <dbReference type="ARBA" id="ARBA00022989"/>
    </source>
</evidence>
<feature type="transmembrane region" description="Helical" evidence="13">
    <location>
        <begin position="91"/>
        <end position="113"/>
    </location>
</feature>
<dbReference type="FunFam" id="3.40.50.720:FF:000036">
    <property type="entry name" value="Glutathione-regulated potassium-efflux system protein KefB"/>
    <property type="match status" value="1"/>
</dbReference>
<evidence type="ECO:0000256" key="11">
    <source>
        <dbReference type="ARBA" id="ARBA00023136"/>
    </source>
</evidence>
<gene>
    <name evidence="15" type="ORF">BOQ54_05620</name>
</gene>
<sequence>MADAAEHASFLPPILTFCAAAVIAVPLFRKLGLGAVLGYLIAGIVIGPSVMGLVGEAENVRGVAELGVVLLLFIIGLELKISNLFAMRRDIFGLGLAQIVLTCALIATVAALLGHSARGMIVTGLALSLSATAIALQVLEERRDLATRYGQRTFSILLFQDLSIVPILALVPLLANTEALGSGQALAGAAGACARAFAAVALVVIVGRYLLNPLFRLLAASGAREVMTAAALLVVLGAAMLMEQVGLSMAMGAFLAGVLLAESNFRHQLEADIEPFRGLLLGLFFMSVGMSLDANYVRQNALLLLVLAPALVIGKSLIAAALARGFGSSWPDALRIGALLAPAGEFSFVLVPLGGEVGLLTGERVQVITALAALTMLLGPLLAKFIESQLAQRPTGEEPAPDDLPAGEAGGSVIVIGFGRFGQVVNQVLLANGADVTVIDRNIDSIRSAARFGFKVYYGDGTRLDVLRAAGAGSADVVCVCVDDAAAALKIAEIVHAEFPRARTFVRAIDRPHAIALMNREVDFQLRETFESALQFGRATLEELGVDAEAARLVTEDVRRRDIARLVLQRSDGLLGGQDLLHGVKVKPEPLTPPKRKAAGLSAETRDLVADAEARP</sequence>
<keyword evidence="5" id="KW-1003">Cell membrane</keyword>
<dbReference type="PANTHER" id="PTHR46157:SF8">
    <property type="entry name" value="GLUTATHIONE-REGULATED POTASSIUM-EFFLUX SYSTEM PROTEIN"/>
    <property type="match status" value="1"/>
</dbReference>
<evidence type="ECO:0000256" key="4">
    <source>
        <dbReference type="ARBA" id="ARBA00022449"/>
    </source>
</evidence>
<dbReference type="NCBIfam" id="TIGR00932">
    <property type="entry name" value="2a37"/>
    <property type="match status" value="1"/>
</dbReference>
<feature type="transmembrane region" description="Helical" evidence="13">
    <location>
        <begin position="156"/>
        <end position="175"/>
    </location>
</feature>
<dbReference type="PRINTS" id="PR00335">
    <property type="entry name" value="KUPTAKETRKA"/>
</dbReference>
<feature type="transmembrane region" description="Helical" evidence="13">
    <location>
        <begin position="365"/>
        <end position="383"/>
    </location>
</feature>
<feature type="transmembrane region" description="Helical" evidence="13">
    <location>
        <begin position="12"/>
        <end position="28"/>
    </location>
</feature>
<feature type="transmembrane region" description="Helical" evidence="13">
    <location>
        <begin position="302"/>
        <end position="322"/>
    </location>
</feature>
<feature type="compositionally biased region" description="Basic and acidic residues" evidence="12">
    <location>
        <begin position="604"/>
        <end position="616"/>
    </location>
</feature>
<name>A0AAC9JRB6_9HYPH</name>
<dbReference type="Proteomes" id="UP000182703">
    <property type="component" value="Chromosome"/>
</dbReference>
<feature type="transmembrane region" description="Helical" evidence="13">
    <location>
        <begin position="334"/>
        <end position="353"/>
    </location>
</feature>
<feature type="domain" description="RCK N-terminal" evidence="14">
    <location>
        <begin position="410"/>
        <end position="526"/>
    </location>
</feature>
<evidence type="ECO:0000256" key="10">
    <source>
        <dbReference type="ARBA" id="ARBA00023065"/>
    </source>
</evidence>
<evidence type="ECO:0000256" key="12">
    <source>
        <dbReference type="SAM" id="MobiDB-lite"/>
    </source>
</evidence>
<feature type="transmembrane region" description="Helical" evidence="13">
    <location>
        <begin position="60"/>
        <end position="79"/>
    </location>
</feature>
<protein>
    <submittedName>
        <fullName evidence="15">Potassium transporter TrkA</fullName>
    </submittedName>
</protein>
<feature type="transmembrane region" description="Helical" evidence="13">
    <location>
        <begin position="35"/>
        <end position="54"/>
    </location>
</feature>
<feature type="transmembrane region" description="Helical" evidence="13">
    <location>
        <begin position="119"/>
        <end position="136"/>
    </location>
</feature>
<dbReference type="EMBL" id="CP018095">
    <property type="protein sequence ID" value="APF36870.1"/>
    <property type="molecule type" value="Genomic_DNA"/>
</dbReference>
<evidence type="ECO:0000256" key="8">
    <source>
        <dbReference type="ARBA" id="ARBA00022958"/>
    </source>
</evidence>
<feature type="transmembrane region" description="Helical" evidence="13">
    <location>
        <begin position="277"/>
        <end position="296"/>
    </location>
</feature>
<dbReference type="AlphaFoldDB" id="A0AAC9JRB6"/>
<dbReference type="GO" id="GO:0015297">
    <property type="term" value="F:antiporter activity"/>
    <property type="evidence" value="ECO:0007669"/>
    <property type="project" value="UniProtKB-KW"/>
</dbReference>
<dbReference type="RefSeq" id="WP_071923491.1">
    <property type="nucleotide sequence ID" value="NZ_CP018095.1"/>
</dbReference>
<evidence type="ECO:0000256" key="7">
    <source>
        <dbReference type="ARBA" id="ARBA00022692"/>
    </source>
</evidence>
<keyword evidence="10" id="KW-0406">Ion transport</keyword>
<reference evidence="15 16" key="1">
    <citation type="submission" date="2016-11" db="EMBL/GenBank/DDBJ databases">
        <title>Complete genome sequence of the aerobically denitrifying bacterium Chelatococcus daeguensis TAD1.</title>
        <authorList>
            <person name="Yang Y."/>
            <person name="Huang S."/>
            <person name="Lin E."/>
        </authorList>
    </citation>
    <scope>NUCLEOTIDE SEQUENCE [LARGE SCALE GENOMIC DNA]</scope>
    <source>
        <strain evidence="15 16">TAD1</strain>
    </source>
</reference>
<dbReference type="SUPFAM" id="SSF51735">
    <property type="entry name" value="NAD(P)-binding Rossmann-fold domains"/>
    <property type="match status" value="1"/>
</dbReference>
<evidence type="ECO:0000256" key="13">
    <source>
        <dbReference type="SAM" id="Phobius"/>
    </source>
</evidence>
<dbReference type="Gene3D" id="1.20.1530.20">
    <property type="match status" value="1"/>
</dbReference>
<dbReference type="InterPro" id="IPR006153">
    <property type="entry name" value="Cation/H_exchanger_TM"/>
</dbReference>
<dbReference type="GO" id="GO:0015079">
    <property type="term" value="F:potassium ion transmembrane transporter activity"/>
    <property type="evidence" value="ECO:0007669"/>
    <property type="project" value="InterPro"/>
</dbReference>
<evidence type="ECO:0000313" key="15">
    <source>
        <dbReference type="EMBL" id="APF36870.1"/>
    </source>
</evidence>
<dbReference type="GO" id="GO:0005886">
    <property type="term" value="C:plasma membrane"/>
    <property type="evidence" value="ECO:0007669"/>
    <property type="project" value="InterPro"/>
</dbReference>
<dbReference type="InterPro" id="IPR006036">
    <property type="entry name" value="K_uptake_TrkA"/>
</dbReference>
<accession>A0AAC9JRB6</accession>
<keyword evidence="6" id="KW-0633">Potassium transport</keyword>
<keyword evidence="4" id="KW-0050">Antiport</keyword>
<dbReference type="PANTHER" id="PTHR46157">
    <property type="entry name" value="K(+) EFFLUX ANTIPORTER 3, CHLOROPLASTIC"/>
    <property type="match status" value="1"/>
</dbReference>
<comment type="subcellular location">
    <subcellularLocation>
        <location evidence="1">Endomembrane system</location>
        <topology evidence="1">Multi-pass membrane protein</topology>
    </subcellularLocation>
</comment>
<dbReference type="InterPro" id="IPR004771">
    <property type="entry name" value="K/H_exchanger"/>
</dbReference>
<feature type="transmembrane region" description="Helical" evidence="13">
    <location>
        <begin position="187"/>
        <end position="211"/>
    </location>
</feature>
<dbReference type="KEGG" id="cdq:BOQ54_05620"/>
<keyword evidence="16" id="KW-1185">Reference proteome</keyword>
<keyword evidence="3" id="KW-0813">Transport</keyword>